<sequence>MSSTDILSVREDDKTLSISYGAIELGRYVFLHDDAQYEAPKPYLHPVRSLSGEVLTSFRPWDHRWHKGLQMTWSHVSGQNFWGGPTFSREDGYRNAGNVGRIDHAGFTDVSCTGDQVVVDENLSWITSTGETWIDERRRHTFGDVDRSRGLWTLTFDTELRNVAGRSLDLGSPTTHGRPQAGYTGLFWRGPRAWTGGRILRPAQAGDEDMMGRAAPWIAYASEYDERDGGGTVLAVAGTSTAPVPLKWFVRREPFACIAPSPSFDEEIILADAQTLALRHRFVFIDRLCDQEELEALGEEFGL</sequence>
<dbReference type="Proteomes" id="UP000555407">
    <property type="component" value="Unassembled WGS sequence"/>
</dbReference>
<dbReference type="AlphaFoldDB" id="A0A7X6A1Z3"/>
<evidence type="ECO:0000313" key="2">
    <source>
        <dbReference type="Proteomes" id="UP000555407"/>
    </source>
</evidence>
<evidence type="ECO:0000313" key="1">
    <source>
        <dbReference type="EMBL" id="NIK58355.1"/>
    </source>
</evidence>
<accession>A0A7X6A1Z3</accession>
<name>A0A7X6A1Z3_9ACTN</name>
<reference evidence="1 2" key="1">
    <citation type="submission" date="2020-03" db="EMBL/GenBank/DDBJ databases">
        <title>Sequencing the genomes of 1000 actinobacteria strains.</title>
        <authorList>
            <person name="Klenk H.-P."/>
        </authorList>
    </citation>
    <scope>NUCLEOTIDE SEQUENCE [LARGE SCALE GENOMIC DNA]</scope>
    <source>
        <strain evidence="1 2">DSM 45490</strain>
    </source>
</reference>
<keyword evidence="2" id="KW-1185">Reference proteome</keyword>
<comment type="caution">
    <text evidence="1">The sequence shown here is derived from an EMBL/GenBank/DDBJ whole genome shotgun (WGS) entry which is preliminary data.</text>
</comment>
<dbReference type="Pfam" id="PF14100">
    <property type="entry name" value="DUF6807"/>
    <property type="match status" value="1"/>
</dbReference>
<protein>
    <recommendedName>
        <fullName evidence="3">Methane monooxygenase PmoA-like</fullName>
    </recommendedName>
</protein>
<dbReference type="EMBL" id="JAASRO010000001">
    <property type="protein sequence ID" value="NIK58355.1"/>
    <property type="molecule type" value="Genomic_DNA"/>
</dbReference>
<gene>
    <name evidence="1" type="ORF">BJY22_004072</name>
</gene>
<dbReference type="InterPro" id="IPR029475">
    <property type="entry name" value="DUF6807"/>
</dbReference>
<dbReference type="RefSeq" id="WP_167209084.1">
    <property type="nucleotide sequence ID" value="NZ_JAASRO010000001.1"/>
</dbReference>
<organism evidence="1 2">
    <name type="scientific">Kribbella shirazensis</name>
    <dbReference type="NCBI Taxonomy" id="1105143"/>
    <lineage>
        <taxon>Bacteria</taxon>
        <taxon>Bacillati</taxon>
        <taxon>Actinomycetota</taxon>
        <taxon>Actinomycetes</taxon>
        <taxon>Propionibacteriales</taxon>
        <taxon>Kribbellaceae</taxon>
        <taxon>Kribbella</taxon>
    </lineage>
</organism>
<evidence type="ECO:0008006" key="3">
    <source>
        <dbReference type="Google" id="ProtNLM"/>
    </source>
</evidence>
<proteinExistence type="predicted"/>